<dbReference type="PANTHER" id="PTHR15588">
    <property type="entry name" value="LSM1"/>
    <property type="match status" value="1"/>
</dbReference>
<comment type="subcellular location">
    <subcellularLocation>
        <location evidence="11">Cytoplasm</location>
    </subcellularLocation>
    <subcellularLocation>
        <location evidence="11">Cytoplasm</location>
        <location evidence="11">P-body</location>
    </subcellularLocation>
</comment>
<evidence type="ECO:0000256" key="12">
    <source>
        <dbReference type="SAM" id="MobiDB-lite"/>
    </source>
</evidence>
<dbReference type="GO" id="GO:0003729">
    <property type="term" value="F:mRNA binding"/>
    <property type="evidence" value="ECO:0007669"/>
    <property type="project" value="TreeGrafter"/>
</dbReference>
<comment type="function">
    <text evidence="8">Plays a role in the degradation of histone mRNAs, the only eukaryotic mRNAs that are not polyadenylated. Probably also part of an LSm subunits-containing complex involved in the general process of mRNA degradation.</text>
</comment>
<keyword evidence="3" id="KW-0597">Phosphoprotein</keyword>
<evidence type="ECO:0000256" key="3">
    <source>
        <dbReference type="ARBA" id="ARBA00022553"/>
    </source>
</evidence>
<proteinExistence type="inferred from homology"/>
<evidence type="ECO:0000256" key="2">
    <source>
        <dbReference type="ARBA" id="ARBA00022490"/>
    </source>
</evidence>
<comment type="subunit">
    <text evidence="9">Interacts with SLBP; interaction with SLBP occurs when histone mRNA is being rapidly degraded during the S phase. LSm subunits form a heteromer with a donut shape.</text>
</comment>
<evidence type="ECO:0000256" key="8">
    <source>
        <dbReference type="ARBA" id="ARBA00056858"/>
    </source>
</evidence>
<dbReference type="GO" id="GO:1990904">
    <property type="term" value="C:ribonucleoprotein complex"/>
    <property type="evidence" value="ECO:0007669"/>
    <property type="project" value="UniProtKB-KW"/>
</dbReference>
<dbReference type="AlphaFoldDB" id="A0A2K1QPA2"/>
<evidence type="ECO:0000313" key="15">
    <source>
        <dbReference type="Proteomes" id="UP000243797"/>
    </source>
</evidence>
<evidence type="ECO:0000256" key="1">
    <source>
        <dbReference type="ARBA" id="ARBA00006850"/>
    </source>
</evidence>
<keyword evidence="4 11" id="KW-0507">mRNA processing</keyword>
<dbReference type="SUPFAM" id="SSF50182">
    <property type="entry name" value="Sm-like ribonucleoproteins"/>
    <property type="match status" value="1"/>
</dbReference>
<dbReference type="InterPro" id="IPR047575">
    <property type="entry name" value="Sm"/>
</dbReference>
<sequence>MENLSLNDRPQGPLGPGAMPQGPPPHMMGPPPVPQLPPQMFTTAAQLLDLTDKKITTVLRDGKKFIGVLRSWDQFGNIVLENTIERIYGGQKYAEVPRGLFVIRGENVLLLGEIDLDKDDYVPEPFQKGDVEEVFAAYKQESEDKKARDKLKQKRMKDLGFVEGETGGDALF</sequence>
<protein>
    <recommendedName>
        <fullName evidence="10 11">U6 snRNA-associated Sm-like protein LSm1</fullName>
    </recommendedName>
</protein>
<evidence type="ECO:0000256" key="11">
    <source>
        <dbReference type="RuleBase" id="RU365047"/>
    </source>
</evidence>
<keyword evidence="15" id="KW-1185">Reference proteome</keyword>
<dbReference type="Proteomes" id="UP000243797">
    <property type="component" value="Unassembled WGS sequence"/>
</dbReference>
<evidence type="ECO:0000256" key="4">
    <source>
        <dbReference type="ARBA" id="ARBA00022664"/>
    </source>
</evidence>
<dbReference type="STRING" id="2082308.A0A2K1QPA2"/>
<dbReference type="OrthoDB" id="10263346at2759"/>
<organism evidence="14 15">
    <name type="scientific">Sphaceloma murrayae</name>
    <dbReference type="NCBI Taxonomy" id="2082308"/>
    <lineage>
        <taxon>Eukaryota</taxon>
        <taxon>Fungi</taxon>
        <taxon>Dikarya</taxon>
        <taxon>Ascomycota</taxon>
        <taxon>Pezizomycotina</taxon>
        <taxon>Dothideomycetes</taxon>
        <taxon>Dothideomycetidae</taxon>
        <taxon>Myriangiales</taxon>
        <taxon>Elsinoaceae</taxon>
        <taxon>Sphaceloma</taxon>
    </lineage>
</organism>
<evidence type="ECO:0000256" key="5">
    <source>
        <dbReference type="ARBA" id="ARBA00022884"/>
    </source>
</evidence>
<feature type="domain" description="Sm" evidence="13">
    <location>
        <begin position="42"/>
        <end position="117"/>
    </location>
</feature>
<dbReference type="GO" id="GO:1990726">
    <property type="term" value="C:Lsm1-7-Pat1 complex"/>
    <property type="evidence" value="ECO:0007669"/>
    <property type="project" value="TreeGrafter"/>
</dbReference>
<comment type="function">
    <text evidence="11">Component of the cytoplasmic LSM1-LSM7 complex which is involved in mRNA degradation.</text>
</comment>
<name>A0A2K1QPA2_9PEZI</name>
<dbReference type="PANTHER" id="PTHR15588:SF8">
    <property type="entry name" value="U6 SNRNA-ASSOCIATED SM-LIKE PROTEIN LSM1"/>
    <property type="match status" value="1"/>
</dbReference>
<dbReference type="PROSITE" id="PS52002">
    <property type="entry name" value="SM"/>
    <property type="match status" value="1"/>
</dbReference>
<dbReference type="GO" id="GO:0006397">
    <property type="term" value="P:mRNA processing"/>
    <property type="evidence" value="ECO:0007669"/>
    <property type="project" value="UniProtKB-UniRule"/>
</dbReference>
<dbReference type="InterPro" id="IPR044642">
    <property type="entry name" value="PTHR15588"/>
</dbReference>
<dbReference type="InterPro" id="IPR034104">
    <property type="entry name" value="Lsm1"/>
</dbReference>
<dbReference type="CDD" id="cd01728">
    <property type="entry name" value="LSm1"/>
    <property type="match status" value="1"/>
</dbReference>
<evidence type="ECO:0000256" key="7">
    <source>
        <dbReference type="ARBA" id="ARBA00023274"/>
    </source>
</evidence>
<dbReference type="GO" id="GO:0000932">
    <property type="term" value="C:P-body"/>
    <property type="evidence" value="ECO:0007669"/>
    <property type="project" value="UniProtKB-SubCell"/>
</dbReference>
<dbReference type="Pfam" id="PF01423">
    <property type="entry name" value="LSM"/>
    <property type="match status" value="1"/>
</dbReference>
<dbReference type="EMBL" id="NKHZ01000055">
    <property type="protein sequence ID" value="PNS16925.1"/>
    <property type="molecule type" value="Genomic_DNA"/>
</dbReference>
<dbReference type="GO" id="GO:0008380">
    <property type="term" value="P:RNA splicing"/>
    <property type="evidence" value="ECO:0007669"/>
    <property type="project" value="UniProtKB-KW"/>
</dbReference>
<dbReference type="InterPro" id="IPR001163">
    <property type="entry name" value="Sm_dom_euk/arc"/>
</dbReference>
<dbReference type="Gene3D" id="2.30.30.100">
    <property type="match status" value="1"/>
</dbReference>
<reference evidence="14 15" key="1">
    <citation type="submission" date="2017-06" db="EMBL/GenBank/DDBJ databases">
        <title>Draft genome sequence of a variant of Elsinoe murrayae.</title>
        <authorList>
            <person name="Cheng Q."/>
        </authorList>
    </citation>
    <scope>NUCLEOTIDE SEQUENCE [LARGE SCALE GENOMIC DNA]</scope>
    <source>
        <strain evidence="14 15">CQ-2017a</strain>
    </source>
</reference>
<dbReference type="FunFam" id="2.30.30.100:FF:000021">
    <property type="entry name" value="U6 snRNA-associated Sm-like protein LSm1"/>
    <property type="match status" value="1"/>
</dbReference>
<feature type="compositionally biased region" description="Pro residues" evidence="12">
    <location>
        <begin position="21"/>
        <end position="33"/>
    </location>
</feature>
<dbReference type="InParanoid" id="A0A2K1QPA2"/>
<dbReference type="FunCoup" id="A0A2K1QPA2">
    <property type="interactions" value="385"/>
</dbReference>
<keyword evidence="5 11" id="KW-0694">RNA-binding</keyword>
<dbReference type="GO" id="GO:0000290">
    <property type="term" value="P:deadenylation-dependent decapping of nuclear-transcribed mRNA"/>
    <property type="evidence" value="ECO:0007669"/>
    <property type="project" value="TreeGrafter"/>
</dbReference>
<evidence type="ECO:0000256" key="9">
    <source>
        <dbReference type="ARBA" id="ARBA00062159"/>
    </source>
</evidence>
<keyword evidence="7 11" id="KW-0687">Ribonucleoprotein</keyword>
<evidence type="ECO:0000259" key="13">
    <source>
        <dbReference type="PROSITE" id="PS52002"/>
    </source>
</evidence>
<comment type="caution">
    <text evidence="14">The sequence shown here is derived from an EMBL/GenBank/DDBJ whole genome shotgun (WGS) entry which is preliminary data.</text>
</comment>
<feature type="compositionally biased region" description="Low complexity" evidence="12">
    <location>
        <begin position="10"/>
        <end position="20"/>
    </location>
</feature>
<evidence type="ECO:0000313" key="14">
    <source>
        <dbReference type="EMBL" id="PNS16925.1"/>
    </source>
</evidence>
<gene>
    <name evidence="11" type="primary">LSM1</name>
    <name evidence="14" type="ORF">CAC42_4889</name>
</gene>
<comment type="subunit">
    <text evidence="11">Component of the heptameric LSM1-LSM7 complex that forms a seven-membered ring structure with a donut shape.</text>
</comment>
<dbReference type="SMART" id="SM00651">
    <property type="entry name" value="Sm"/>
    <property type="match status" value="1"/>
</dbReference>
<keyword evidence="6" id="KW-0508">mRNA splicing</keyword>
<evidence type="ECO:0000256" key="10">
    <source>
        <dbReference type="ARBA" id="ARBA00067756"/>
    </source>
</evidence>
<evidence type="ECO:0000256" key="6">
    <source>
        <dbReference type="ARBA" id="ARBA00023187"/>
    </source>
</evidence>
<feature type="region of interest" description="Disordered" evidence="12">
    <location>
        <begin position="1"/>
        <end position="33"/>
    </location>
</feature>
<dbReference type="InterPro" id="IPR010920">
    <property type="entry name" value="LSM_dom_sf"/>
</dbReference>
<keyword evidence="2 11" id="KW-0963">Cytoplasm</keyword>
<comment type="similarity">
    <text evidence="1 11">Belongs to the snRNP Sm proteins family.</text>
</comment>
<accession>A0A2K1QPA2</accession>